<keyword evidence="4" id="KW-0092">Biotin</keyword>
<dbReference type="Pfam" id="PF00289">
    <property type="entry name" value="Biotin_carb_N"/>
    <property type="match status" value="1"/>
</dbReference>
<dbReference type="InterPro" id="IPR050856">
    <property type="entry name" value="Biotin_carboxylase_complex"/>
</dbReference>
<dbReference type="InterPro" id="IPR011764">
    <property type="entry name" value="Biotin_carboxylation_dom"/>
</dbReference>
<dbReference type="InterPro" id="IPR005479">
    <property type="entry name" value="CPAse_ATP-bd"/>
</dbReference>
<dbReference type="PROSITE" id="PS50979">
    <property type="entry name" value="BC"/>
    <property type="match status" value="1"/>
</dbReference>
<dbReference type="PROSITE" id="PS00867">
    <property type="entry name" value="CPSASE_2"/>
    <property type="match status" value="1"/>
</dbReference>
<evidence type="ECO:0000259" key="7">
    <source>
        <dbReference type="PROSITE" id="PS50979"/>
    </source>
</evidence>
<organism evidence="8 9">
    <name type="scientific">Tistrella arctica</name>
    <dbReference type="NCBI Taxonomy" id="3133430"/>
    <lineage>
        <taxon>Bacteria</taxon>
        <taxon>Pseudomonadati</taxon>
        <taxon>Pseudomonadota</taxon>
        <taxon>Alphaproteobacteria</taxon>
        <taxon>Geminicoccales</taxon>
        <taxon>Geminicoccaceae</taxon>
        <taxon>Tistrella</taxon>
    </lineage>
</organism>
<dbReference type="RefSeq" id="WP_345937571.1">
    <property type="nucleotide sequence ID" value="NZ_JBBKTW010000005.1"/>
</dbReference>
<name>A0ABU9YLG2_9PROT</name>
<dbReference type="SMART" id="SM00878">
    <property type="entry name" value="Biotin_carb_C"/>
    <property type="match status" value="1"/>
</dbReference>
<dbReference type="InterPro" id="IPR005481">
    <property type="entry name" value="BC-like_N"/>
</dbReference>
<dbReference type="InterPro" id="IPR011054">
    <property type="entry name" value="Rudment_hybrid_motif"/>
</dbReference>
<evidence type="ECO:0000256" key="2">
    <source>
        <dbReference type="ARBA" id="ARBA00022741"/>
    </source>
</evidence>
<dbReference type="InterPro" id="IPR005482">
    <property type="entry name" value="Biotin_COase_C"/>
</dbReference>
<evidence type="ECO:0000313" key="9">
    <source>
        <dbReference type="Proteomes" id="UP001413721"/>
    </source>
</evidence>
<dbReference type="Pfam" id="PF02786">
    <property type="entry name" value="CPSase_L_D2"/>
    <property type="match status" value="1"/>
</dbReference>
<dbReference type="Proteomes" id="UP001413721">
    <property type="component" value="Unassembled WGS sequence"/>
</dbReference>
<feature type="domain" description="Biotin carboxylation" evidence="7">
    <location>
        <begin position="1"/>
        <end position="446"/>
    </location>
</feature>
<dbReference type="EMBL" id="JBBKTW010000005">
    <property type="protein sequence ID" value="MEN2989420.1"/>
    <property type="molecule type" value="Genomic_DNA"/>
</dbReference>
<keyword evidence="1" id="KW-0436">Ligase</keyword>
<evidence type="ECO:0000313" key="8">
    <source>
        <dbReference type="EMBL" id="MEN2989420.1"/>
    </source>
</evidence>
<comment type="caution">
    <text evidence="8">The sequence shown here is derived from an EMBL/GenBank/DDBJ whole genome shotgun (WGS) entry which is preliminary data.</text>
</comment>
<keyword evidence="2 5" id="KW-0547">Nucleotide-binding</keyword>
<dbReference type="InterPro" id="IPR011761">
    <property type="entry name" value="ATP-grasp"/>
</dbReference>
<dbReference type="Pfam" id="PF02785">
    <property type="entry name" value="Biotin_carb_C"/>
    <property type="match status" value="1"/>
</dbReference>
<accession>A0ABU9YLG2</accession>
<reference evidence="8 9" key="1">
    <citation type="submission" date="2024-03" db="EMBL/GenBank/DDBJ databases">
        <title>High-quality draft genome sequencing of Tistrella sp. BH-R2-4.</title>
        <authorList>
            <person name="Dong C."/>
        </authorList>
    </citation>
    <scope>NUCLEOTIDE SEQUENCE [LARGE SCALE GENOMIC DNA]</scope>
    <source>
        <strain evidence="8 9">BH-R2-4</strain>
    </source>
</reference>
<dbReference type="SUPFAM" id="SSF56059">
    <property type="entry name" value="Glutathione synthetase ATP-binding domain-like"/>
    <property type="match status" value="1"/>
</dbReference>
<dbReference type="PANTHER" id="PTHR18866">
    <property type="entry name" value="CARBOXYLASE:PYRUVATE/ACETYL-COA/PROPIONYL-COA CARBOXYLASE"/>
    <property type="match status" value="1"/>
</dbReference>
<dbReference type="InterPro" id="IPR016185">
    <property type="entry name" value="PreATP-grasp_dom_sf"/>
</dbReference>
<evidence type="ECO:0000256" key="3">
    <source>
        <dbReference type="ARBA" id="ARBA00022840"/>
    </source>
</evidence>
<dbReference type="PROSITE" id="PS00866">
    <property type="entry name" value="CPSASE_1"/>
    <property type="match status" value="1"/>
</dbReference>
<protein>
    <submittedName>
        <fullName evidence="8">Biotin carboxylase N-terminal domain-containing protein</fullName>
    </submittedName>
</protein>
<evidence type="ECO:0000256" key="1">
    <source>
        <dbReference type="ARBA" id="ARBA00022598"/>
    </source>
</evidence>
<keyword evidence="9" id="KW-1185">Reference proteome</keyword>
<evidence type="ECO:0000256" key="4">
    <source>
        <dbReference type="ARBA" id="ARBA00023267"/>
    </source>
</evidence>
<sequence length="488" mass="51426">MFRTVLVANRGEIACRILRTLKTMGIEGVAIFHHIDRNAPHVAMADRAVEITGPTPAAAYLDKALIIEACLAAGADAVHPGYGFVSEDAGFAERAEAAGITFIGPDADVMRLMGDKIRSRDFARAAGVPVAPSVIREDDVAGFLDAAVRDVGFPMLIKASAGGGGKGMKIVRHGAELADSARIAAGEALRYFGDDRIYAERLIERPRHIEVQVLGDGTGQVVHLGERDCSIQRRHQKIVEETPAPGLDPALRQAICAAAVDLASAARYRNAGTVEFVLAPDGAFYFLEMNTRLQVEHPVTEMVLGLDLVAEQIRIAAGEGLRLTQADIVARGHAIECRICAEEPEAGFRPAVGRIGLLDVPRAPGLRFDGGIAQGQEVTVAFDSMLAKIIILADSRAAAAAALAAALDQTAILGIATNIDHLARILRHPAFIAGAVDTGFLETHAATLAGGAPDPVPAVAAAALGHPVLRRLIHDTPDPHASIGGWRN</sequence>
<gene>
    <name evidence="8" type="ORF">WG926_13985</name>
</gene>
<dbReference type="PANTHER" id="PTHR18866:SF127">
    <property type="match status" value="1"/>
</dbReference>
<dbReference type="Gene3D" id="3.30.470.20">
    <property type="entry name" value="ATP-grasp fold, B domain"/>
    <property type="match status" value="1"/>
</dbReference>
<proteinExistence type="predicted"/>
<feature type="domain" description="ATP-grasp" evidence="6">
    <location>
        <begin position="120"/>
        <end position="317"/>
    </location>
</feature>
<dbReference type="PROSITE" id="PS50975">
    <property type="entry name" value="ATP_GRASP"/>
    <property type="match status" value="1"/>
</dbReference>
<dbReference type="SUPFAM" id="SSF52440">
    <property type="entry name" value="PreATP-grasp domain"/>
    <property type="match status" value="1"/>
</dbReference>
<dbReference type="SUPFAM" id="SSF51246">
    <property type="entry name" value="Rudiment single hybrid motif"/>
    <property type="match status" value="1"/>
</dbReference>
<evidence type="ECO:0000259" key="6">
    <source>
        <dbReference type="PROSITE" id="PS50975"/>
    </source>
</evidence>
<keyword evidence="3 5" id="KW-0067">ATP-binding</keyword>
<evidence type="ECO:0000256" key="5">
    <source>
        <dbReference type="PROSITE-ProRule" id="PRU00409"/>
    </source>
</evidence>